<keyword evidence="11" id="KW-1185">Reference proteome</keyword>
<proteinExistence type="inferred from homology"/>
<evidence type="ECO:0000256" key="6">
    <source>
        <dbReference type="ARBA" id="ARBA00022691"/>
    </source>
</evidence>
<comment type="subcellular location">
    <subcellularLocation>
        <location evidence="1">Cytoplasm</location>
    </subcellularLocation>
</comment>
<keyword evidence="5 10" id="KW-0808">Transferase</keyword>
<dbReference type="EMBL" id="JBGORX010000001">
    <property type="protein sequence ID" value="MFJ1267968.1"/>
    <property type="molecule type" value="Genomic_DNA"/>
</dbReference>
<evidence type="ECO:0000256" key="2">
    <source>
        <dbReference type="ARBA" id="ARBA00022490"/>
    </source>
</evidence>
<dbReference type="InterPro" id="IPR036974">
    <property type="entry name" value="PUA_sf"/>
</dbReference>
<keyword evidence="2" id="KW-0963">Cytoplasm</keyword>
<dbReference type="EC" id="2.1.1.-" evidence="10"/>
<dbReference type="InterPro" id="IPR029063">
    <property type="entry name" value="SAM-dependent_MTases_sf"/>
</dbReference>
<protein>
    <submittedName>
        <fullName evidence="10">Class I SAM-dependent rRNA methyltransferase</fullName>
        <ecNumber evidence="10">2.1.1.-</ecNumber>
    </submittedName>
</protein>
<dbReference type="CDD" id="cd21153">
    <property type="entry name" value="PUA_RlmI"/>
    <property type="match status" value="1"/>
</dbReference>
<dbReference type="GO" id="GO:0008168">
    <property type="term" value="F:methyltransferase activity"/>
    <property type="evidence" value="ECO:0007669"/>
    <property type="project" value="UniProtKB-KW"/>
</dbReference>
<dbReference type="Pfam" id="PF17785">
    <property type="entry name" value="PUA_3"/>
    <property type="match status" value="1"/>
</dbReference>
<organism evidence="10 11">
    <name type="scientific">Legionella lytica</name>
    <dbReference type="NCBI Taxonomy" id="96232"/>
    <lineage>
        <taxon>Bacteria</taxon>
        <taxon>Pseudomonadati</taxon>
        <taxon>Pseudomonadota</taxon>
        <taxon>Gammaproteobacteria</taxon>
        <taxon>Legionellales</taxon>
        <taxon>Legionellaceae</taxon>
        <taxon>Legionella</taxon>
    </lineage>
</organism>
<evidence type="ECO:0000259" key="9">
    <source>
        <dbReference type="SMART" id="SM00359"/>
    </source>
</evidence>
<evidence type="ECO:0000256" key="7">
    <source>
        <dbReference type="ARBA" id="ARBA00022884"/>
    </source>
</evidence>
<feature type="domain" description="PUA" evidence="9">
    <location>
        <begin position="3"/>
        <end position="87"/>
    </location>
</feature>
<dbReference type="Pfam" id="PF10672">
    <property type="entry name" value="Methyltrans_SAM"/>
    <property type="match status" value="1"/>
</dbReference>
<accession>A0ABW8D5K9</accession>
<dbReference type="SUPFAM" id="SSF88697">
    <property type="entry name" value="PUA domain-like"/>
    <property type="match status" value="1"/>
</dbReference>
<dbReference type="InterPro" id="IPR002478">
    <property type="entry name" value="PUA"/>
</dbReference>
<dbReference type="PROSITE" id="PS50890">
    <property type="entry name" value="PUA"/>
    <property type="match status" value="1"/>
</dbReference>
<dbReference type="Proteomes" id="UP001615550">
    <property type="component" value="Unassembled WGS sequence"/>
</dbReference>
<keyword evidence="3" id="KW-0698">rRNA processing</keyword>
<dbReference type="PANTHER" id="PTHR42873">
    <property type="entry name" value="RIBOSOMAL RNA LARGE SUBUNIT METHYLTRANSFERASE"/>
    <property type="match status" value="1"/>
</dbReference>
<comment type="caution">
    <text evidence="10">The sequence shown here is derived from an EMBL/GenBank/DDBJ whole genome shotgun (WGS) entry which is preliminary data.</text>
</comment>
<keyword evidence="4 10" id="KW-0489">Methyltransferase</keyword>
<dbReference type="PANTHER" id="PTHR42873:SF1">
    <property type="entry name" value="S-ADENOSYLMETHIONINE-DEPENDENT METHYLTRANSFERASE DOMAIN-CONTAINING PROTEIN"/>
    <property type="match status" value="1"/>
</dbReference>
<evidence type="ECO:0000256" key="1">
    <source>
        <dbReference type="ARBA" id="ARBA00004496"/>
    </source>
</evidence>
<evidence type="ECO:0000256" key="8">
    <source>
        <dbReference type="ARBA" id="ARBA00038091"/>
    </source>
</evidence>
<dbReference type="RefSeq" id="WP_400186795.1">
    <property type="nucleotide sequence ID" value="NZ_JBGORX010000001.1"/>
</dbReference>
<gene>
    <name evidence="10" type="ORF">ACD661_05265</name>
</gene>
<reference evidence="10 11" key="1">
    <citation type="submission" date="2024-08" db="EMBL/GenBank/DDBJ databases">
        <title>Draft Genome Sequence of Legionella lytica strain DSB2004, Isolated From a Fire Sprinkler System.</title>
        <authorList>
            <person name="Everhart A.D."/>
            <person name="Kidane D.T."/>
            <person name="Farone A.L."/>
            <person name="Farone M.B."/>
        </authorList>
    </citation>
    <scope>NUCLEOTIDE SEQUENCE [LARGE SCALE GENOMIC DNA]</scope>
    <source>
        <strain evidence="10 11">DSB2004</strain>
    </source>
</reference>
<sequence length="390" mass="42997">MNAKVILLAAKQSTVLRGHPWVFPKAIARTSGKLVTGNLVDIYNTDEELIGVGAYNEHSLYRVRVLALTNEKIDRSSFYTIITHRLKQAHLVRQCLNLPNEQTTAYRFFNSEADGLSGLTIDRFNQICVVASSAYWVEANKDVISKALQELFPNDQIIWMPQAKPLGQDGWKQVNPQVVEQSAQVLEAGVMYQVEFANAQKTGLFIDQRENHQRMAQLAKGKKLLDLYSYTGGFALHAAKAGATKVTAVDSSAQAIAQGINNAALNDLTDIEFIEADARDYLMKAGEYDIVVLDPPKLVPSQQHIQRAKNYYRFLHREVFKHMNSGSLLMTCNCSSALSSQEFCSLVSAQAGAVGKQARVLGVYGPASCHPTLASFPEGNYLTAVLLAVV</sequence>
<dbReference type="InterPro" id="IPR019614">
    <property type="entry name" value="SAM-dep_methyl-trfase"/>
</dbReference>
<evidence type="ECO:0000256" key="5">
    <source>
        <dbReference type="ARBA" id="ARBA00022679"/>
    </source>
</evidence>
<keyword evidence="7" id="KW-0694">RNA-binding</keyword>
<dbReference type="CDD" id="cd11572">
    <property type="entry name" value="RlmI_M_like"/>
    <property type="match status" value="1"/>
</dbReference>
<dbReference type="Gene3D" id="2.30.130.10">
    <property type="entry name" value="PUA domain"/>
    <property type="match status" value="1"/>
</dbReference>
<dbReference type="SMART" id="SM00359">
    <property type="entry name" value="PUA"/>
    <property type="match status" value="1"/>
</dbReference>
<name>A0ABW8D5K9_9GAMM</name>
<dbReference type="SUPFAM" id="SSF53335">
    <property type="entry name" value="S-adenosyl-L-methionine-dependent methyltransferases"/>
    <property type="match status" value="1"/>
</dbReference>
<keyword evidence="6" id="KW-0949">S-adenosyl-L-methionine</keyword>
<dbReference type="GO" id="GO:0032259">
    <property type="term" value="P:methylation"/>
    <property type="evidence" value="ECO:0007669"/>
    <property type="project" value="UniProtKB-KW"/>
</dbReference>
<dbReference type="InterPro" id="IPR041532">
    <property type="entry name" value="RlmI-like_PUA"/>
</dbReference>
<dbReference type="Gene3D" id="3.40.50.150">
    <property type="entry name" value="Vaccinia Virus protein VP39"/>
    <property type="match status" value="1"/>
</dbReference>
<dbReference type="InterPro" id="IPR015947">
    <property type="entry name" value="PUA-like_sf"/>
</dbReference>
<evidence type="ECO:0000256" key="3">
    <source>
        <dbReference type="ARBA" id="ARBA00022552"/>
    </source>
</evidence>
<evidence type="ECO:0000256" key="4">
    <source>
        <dbReference type="ARBA" id="ARBA00022603"/>
    </source>
</evidence>
<evidence type="ECO:0000313" key="10">
    <source>
        <dbReference type="EMBL" id="MFJ1267968.1"/>
    </source>
</evidence>
<dbReference type="CDD" id="cd02440">
    <property type="entry name" value="AdoMet_MTases"/>
    <property type="match status" value="1"/>
</dbReference>
<evidence type="ECO:0000313" key="11">
    <source>
        <dbReference type="Proteomes" id="UP001615550"/>
    </source>
</evidence>
<dbReference type="Gene3D" id="3.30.750.80">
    <property type="entry name" value="RNA methyltransferase domain (HRMD) like"/>
    <property type="match status" value="1"/>
</dbReference>
<comment type="similarity">
    <text evidence="8">Belongs to the methyltransferase superfamily. RlmI family.</text>
</comment>